<evidence type="ECO:0000256" key="3">
    <source>
        <dbReference type="ARBA" id="ARBA00008783"/>
    </source>
</evidence>
<comment type="function">
    <text evidence="10">Component of the transition zone in primary cilia. Required for ciliogenesis.</text>
</comment>
<dbReference type="GO" id="GO:0035869">
    <property type="term" value="C:ciliary transition zone"/>
    <property type="evidence" value="ECO:0007669"/>
    <property type="project" value="TreeGrafter"/>
</dbReference>
<dbReference type="AlphaFoldDB" id="T2M6I7"/>
<dbReference type="EMBL" id="HAAD01001671">
    <property type="protein sequence ID" value="CDG67903.1"/>
    <property type="molecule type" value="mRNA"/>
</dbReference>
<name>T2M6I7_HYDVU</name>
<evidence type="ECO:0000313" key="13">
    <source>
        <dbReference type="EMBL" id="CDG67903.1"/>
    </source>
</evidence>
<feature type="transmembrane region" description="Helical" evidence="12">
    <location>
        <begin position="241"/>
        <end position="259"/>
    </location>
</feature>
<keyword evidence="4 12" id="KW-0812">Transmembrane</keyword>
<dbReference type="GO" id="GO:0060271">
    <property type="term" value="P:cilium assembly"/>
    <property type="evidence" value="ECO:0007669"/>
    <property type="project" value="TreeGrafter"/>
</dbReference>
<keyword evidence="6 12" id="KW-1133">Transmembrane helix</keyword>
<gene>
    <name evidence="13" type="primary">TMEM237</name>
</gene>
<reference evidence="13" key="1">
    <citation type="journal article" date="2013" name="Genome Biol. Evol.">
        <title>Punctuated emergences of genetic and phenotypic innovations in eumetazoan, bilaterian, euteleostome, and hominidae ancestors.</title>
        <authorList>
            <person name="Wenger Y."/>
            <person name="Galliot B."/>
        </authorList>
    </citation>
    <scope>NUCLEOTIDE SEQUENCE</scope>
    <source>
        <tissue evidence="13">Whole animals</tissue>
    </source>
</reference>
<protein>
    <submittedName>
        <fullName evidence="13">Transmembrane protein 237</fullName>
    </submittedName>
</protein>
<feature type="transmembrane region" description="Helical" evidence="12">
    <location>
        <begin position="279"/>
        <end position="298"/>
    </location>
</feature>
<evidence type="ECO:0000256" key="7">
    <source>
        <dbReference type="ARBA" id="ARBA00023069"/>
    </source>
</evidence>
<dbReference type="PANTHER" id="PTHR28388">
    <property type="entry name" value="TRANSMEMBRANE PROTEIN 237"/>
    <property type="match status" value="1"/>
</dbReference>
<dbReference type="OrthoDB" id="5981178at2759"/>
<evidence type="ECO:0000256" key="6">
    <source>
        <dbReference type="ARBA" id="ARBA00022989"/>
    </source>
</evidence>
<keyword evidence="8 12" id="KW-0472">Membrane</keyword>
<feature type="region of interest" description="Disordered" evidence="11">
    <location>
        <begin position="1"/>
        <end position="98"/>
    </location>
</feature>
<feature type="non-terminal residue" evidence="13">
    <location>
        <position position="1"/>
    </location>
</feature>
<sequence length="367" mass="42123">EVRLLMEPKKDEKRRKKPRNSNDSTINNDHKQAKSVRNGVRSTRKRLSMNFDSQGINEVEITKHRRKVQSNINGKKGQSVSKKKKSRPINLSPDLEDSYNEDAELPDIFHIDNDDIIKARDMDPSVKILSNVIIPPSQPSQRRDIFYIEKKDGQGFAKEYKRVSKLHQLNFAEDIFEDSRKPTPLQFVLKFHQAFTSFAVICHGLLAGIASSQCVFIYTLSKIDEKFILNYYHILASPFQSVFYFLFAVCAVSVLDRYVNISNGWHQFFLALLSKPSRAVALVVYFFSMTFSVSLAQLDDRIDLYSDIPTLWSDVGNRLETWKVINLLRVIGSVLGWIVVCLNLVDDETKGFEIIVVVSLYRCGPFS</sequence>
<keyword evidence="7" id="KW-0969">Cilium</keyword>
<evidence type="ECO:0000256" key="2">
    <source>
        <dbReference type="ARBA" id="ARBA00004141"/>
    </source>
</evidence>
<dbReference type="InterPro" id="IPR029409">
    <property type="entry name" value="TMEM237"/>
</dbReference>
<evidence type="ECO:0000256" key="9">
    <source>
        <dbReference type="ARBA" id="ARBA00023273"/>
    </source>
</evidence>
<feature type="compositionally biased region" description="Basic and acidic residues" evidence="11">
    <location>
        <begin position="1"/>
        <end position="11"/>
    </location>
</feature>
<evidence type="ECO:0000256" key="8">
    <source>
        <dbReference type="ARBA" id="ARBA00023136"/>
    </source>
</evidence>
<keyword evidence="5" id="KW-0970">Cilium biogenesis/degradation</keyword>
<feature type="transmembrane region" description="Helical" evidence="12">
    <location>
        <begin position="198"/>
        <end position="221"/>
    </location>
</feature>
<dbReference type="PANTHER" id="PTHR28388:SF1">
    <property type="entry name" value="TRANSMEMBRANE PROTEIN 237"/>
    <property type="match status" value="1"/>
</dbReference>
<evidence type="ECO:0000256" key="5">
    <source>
        <dbReference type="ARBA" id="ARBA00022794"/>
    </source>
</evidence>
<keyword evidence="9" id="KW-0966">Cell projection</keyword>
<proteinExistence type="evidence at transcript level"/>
<organism evidence="13">
    <name type="scientific">Hydra vulgaris</name>
    <name type="common">Hydra</name>
    <name type="synonym">Hydra attenuata</name>
    <dbReference type="NCBI Taxonomy" id="6087"/>
    <lineage>
        <taxon>Eukaryota</taxon>
        <taxon>Metazoa</taxon>
        <taxon>Cnidaria</taxon>
        <taxon>Hydrozoa</taxon>
        <taxon>Hydroidolina</taxon>
        <taxon>Anthoathecata</taxon>
        <taxon>Aplanulata</taxon>
        <taxon>Hydridae</taxon>
        <taxon>Hydra</taxon>
    </lineage>
</organism>
<accession>T2M6I7</accession>
<dbReference type="GO" id="GO:0016020">
    <property type="term" value="C:membrane"/>
    <property type="evidence" value="ECO:0007669"/>
    <property type="project" value="UniProtKB-SubCell"/>
</dbReference>
<comment type="subcellular location">
    <subcellularLocation>
        <location evidence="1">Cell projection</location>
        <location evidence="1">Cilium</location>
    </subcellularLocation>
    <subcellularLocation>
        <location evidence="2">Membrane</location>
        <topology evidence="2">Multi-pass membrane protein</topology>
    </subcellularLocation>
</comment>
<evidence type="ECO:0000256" key="4">
    <source>
        <dbReference type="ARBA" id="ARBA00022692"/>
    </source>
</evidence>
<evidence type="ECO:0000256" key="11">
    <source>
        <dbReference type="SAM" id="MobiDB-lite"/>
    </source>
</evidence>
<evidence type="ECO:0000256" key="1">
    <source>
        <dbReference type="ARBA" id="ARBA00004138"/>
    </source>
</evidence>
<evidence type="ECO:0000256" key="12">
    <source>
        <dbReference type="SAM" id="Phobius"/>
    </source>
</evidence>
<comment type="similarity">
    <text evidence="3">Belongs to the TMEM237 family.</text>
</comment>
<dbReference type="Pfam" id="PF15383">
    <property type="entry name" value="TMEM237"/>
    <property type="match status" value="1"/>
</dbReference>
<evidence type="ECO:0000256" key="10">
    <source>
        <dbReference type="ARBA" id="ARBA00025631"/>
    </source>
</evidence>